<dbReference type="InterPro" id="IPR001684">
    <property type="entry name" value="Ribosomal_bL27"/>
</dbReference>
<evidence type="ECO:0000256" key="1">
    <source>
        <dbReference type="ARBA" id="ARBA00010797"/>
    </source>
</evidence>
<dbReference type="PANTHER" id="PTHR15893:SF0">
    <property type="entry name" value="LARGE RIBOSOMAL SUBUNIT PROTEIN BL27M"/>
    <property type="match status" value="1"/>
</dbReference>
<evidence type="ECO:0000313" key="7">
    <source>
        <dbReference type="Proteomes" id="UP000178835"/>
    </source>
</evidence>
<comment type="similarity">
    <text evidence="1">Belongs to the bacterial ribosomal protein bL27 family.</text>
</comment>
<evidence type="ECO:0000256" key="5">
    <source>
        <dbReference type="ARBA" id="ARBA00035477"/>
    </source>
</evidence>
<sequence length="90" mass="9885">MAKTKAAGSTKLGRDSVSKRLGIKLFGGQKVKAGMVIARQRGTKFIPGKNVRKGGDDTLYAARNGLIKFHQKRKTNFDGKQRKVKVIDVL</sequence>
<dbReference type="GO" id="GO:0006412">
    <property type="term" value="P:translation"/>
    <property type="evidence" value="ECO:0007669"/>
    <property type="project" value="InterPro"/>
</dbReference>
<accession>A0A1G2HFA0</accession>
<gene>
    <name evidence="6" type="ORF">A2919_00990</name>
</gene>
<dbReference type="GO" id="GO:0022625">
    <property type="term" value="C:cytosolic large ribosomal subunit"/>
    <property type="evidence" value="ECO:0007669"/>
    <property type="project" value="TreeGrafter"/>
</dbReference>
<keyword evidence="2 6" id="KW-0689">Ribosomal protein</keyword>
<dbReference type="GO" id="GO:0003735">
    <property type="term" value="F:structural constituent of ribosome"/>
    <property type="evidence" value="ECO:0007669"/>
    <property type="project" value="InterPro"/>
</dbReference>
<evidence type="ECO:0000256" key="2">
    <source>
        <dbReference type="ARBA" id="ARBA00022980"/>
    </source>
</evidence>
<dbReference type="AlphaFoldDB" id="A0A1G2HFA0"/>
<protein>
    <recommendedName>
        <fullName evidence="4">Large ribosomal subunit protein bL27</fullName>
    </recommendedName>
    <alternativeName>
        <fullName evidence="5">50S ribosomal protein L27</fullName>
    </alternativeName>
</protein>
<dbReference type="Proteomes" id="UP000178835">
    <property type="component" value="Unassembled WGS sequence"/>
</dbReference>
<proteinExistence type="inferred from homology"/>
<dbReference type="PRINTS" id="PR00063">
    <property type="entry name" value="RIBOSOMALL27"/>
</dbReference>
<dbReference type="PROSITE" id="PS00831">
    <property type="entry name" value="RIBOSOMAL_L27"/>
    <property type="match status" value="1"/>
</dbReference>
<keyword evidence="3" id="KW-0687">Ribonucleoprotein</keyword>
<reference evidence="6 7" key="1">
    <citation type="journal article" date="2016" name="Nat. Commun.">
        <title>Thousands of microbial genomes shed light on interconnected biogeochemical processes in an aquifer system.</title>
        <authorList>
            <person name="Anantharaman K."/>
            <person name="Brown C.T."/>
            <person name="Hug L.A."/>
            <person name="Sharon I."/>
            <person name="Castelle C.J."/>
            <person name="Probst A.J."/>
            <person name="Thomas B.C."/>
            <person name="Singh A."/>
            <person name="Wilkins M.J."/>
            <person name="Karaoz U."/>
            <person name="Brodie E.L."/>
            <person name="Williams K.H."/>
            <person name="Hubbard S.S."/>
            <person name="Banfield J.F."/>
        </authorList>
    </citation>
    <scope>NUCLEOTIDE SEQUENCE [LARGE SCALE GENOMIC DNA]</scope>
</reference>
<dbReference type="NCBIfam" id="TIGR00062">
    <property type="entry name" value="L27"/>
    <property type="match status" value="1"/>
</dbReference>
<dbReference type="FunFam" id="2.40.50.100:FF:000020">
    <property type="entry name" value="50S ribosomal protein L27"/>
    <property type="match status" value="1"/>
</dbReference>
<evidence type="ECO:0000256" key="3">
    <source>
        <dbReference type="ARBA" id="ARBA00023274"/>
    </source>
</evidence>
<dbReference type="EMBL" id="MHOH01000005">
    <property type="protein sequence ID" value="OGZ61162.1"/>
    <property type="molecule type" value="Genomic_DNA"/>
</dbReference>
<name>A0A1G2HFA0_9BACT</name>
<comment type="caution">
    <text evidence="6">The sequence shown here is derived from an EMBL/GenBank/DDBJ whole genome shotgun (WGS) entry which is preliminary data.</text>
</comment>
<dbReference type="PANTHER" id="PTHR15893">
    <property type="entry name" value="RIBOSOMAL PROTEIN L27"/>
    <property type="match status" value="1"/>
</dbReference>
<evidence type="ECO:0000313" key="6">
    <source>
        <dbReference type="EMBL" id="OGZ61162.1"/>
    </source>
</evidence>
<dbReference type="SUPFAM" id="SSF110324">
    <property type="entry name" value="Ribosomal L27 protein-like"/>
    <property type="match status" value="1"/>
</dbReference>
<evidence type="ECO:0000256" key="4">
    <source>
        <dbReference type="ARBA" id="ARBA00035175"/>
    </source>
</evidence>
<dbReference type="Pfam" id="PF01016">
    <property type="entry name" value="Ribosomal_L27"/>
    <property type="match status" value="1"/>
</dbReference>
<dbReference type="Gene3D" id="2.40.50.100">
    <property type="match status" value="1"/>
</dbReference>
<organism evidence="6 7">
    <name type="scientific">Candidatus Spechtbacteria bacterium RIFCSPLOWO2_01_FULL_43_12</name>
    <dbReference type="NCBI Taxonomy" id="1802162"/>
    <lineage>
        <taxon>Bacteria</taxon>
        <taxon>Candidatus Spechtiibacteriota</taxon>
    </lineage>
</organism>
<dbReference type="InterPro" id="IPR018261">
    <property type="entry name" value="Ribosomal_bL27_CS"/>
</dbReference>